<proteinExistence type="predicted"/>
<dbReference type="GO" id="GO:0030246">
    <property type="term" value="F:carbohydrate binding"/>
    <property type="evidence" value="ECO:0007669"/>
    <property type="project" value="InterPro"/>
</dbReference>
<dbReference type="InterPro" id="IPR013784">
    <property type="entry name" value="Carb-bd-like_fold"/>
</dbReference>
<dbReference type="InterPro" id="IPR008969">
    <property type="entry name" value="CarboxyPept-like_regulatory"/>
</dbReference>
<comment type="caution">
    <text evidence="3">The sequence shown here is derived from an EMBL/GenBank/DDBJ whole genome shotgun (WGS) entry which is preliminary data.</text>
</comment>
<dbReference type="EMBL" id="JMCB01000020">
    <property type="protein sequence ID" value="KFE62625.1"/>
    <property type="molecule type" value="Genomic_DNA"/>
</dbReference>
<dbReference type="SUPFAM" id="SSF49452">
    <property type="entry name" value="Starch-binding domain-like"/>
    <property type="match status" value="2"/>
</dbReference>
<dbReference type="AlphaFoldDB" id="A0A085W4L2"/>
<dbReference type="Gene3D" id="2.30.42.10">
    <property type="match status" value="1"/>
</dbReference>
<protein>
    <recommendedName>
        <fullName evidence="2">PDZ domain-containing protein</fullName>
    </recommendedName>
</protein>
<sequence>MLAVVAAVLVLWALREQEPESPSGERSSPSAWVSPERSSAAEPSPKAAPAAPPVPVTSAEPVRQLPRVTVERSAFSPAGAFSGRVVSATTGEGLRGAEVTIAAPSGAASLLTDSEGRFEFRPAYPGEHQVAAIRAEGFLPFAPEWGRSPIVLSAVRDVHVREVVIALTPTPQLVGQVLSASGAPVSGATVRVLTQRAGETVLFPLKDRFTSDERGEFHFTAPDGAAVEARHSAHGTARAKVSEETLRTRRLELRLPALAPDAPRTEARVEGRVLAPDGTGASGALVSVASANSVYPRVFGDNNGYQAVAEADGSFTLEGLEPGVYDVSAMAVGLAPARAFDVSVPASGLVLRLAQGGALVGRVSEEGGAPVPAFVVYVRKQHSALEWLGFAQARFIDAEGRYSFRGLTPGRYLVQVVTAGFVPAERQVEVPEGAREVMADVLLTRGSRLEGKVLSAATRAPIAGARLSVESGLAADALAPLFDAVSGADGTFVLEGIPAKGVSILVSASGYNGRLVAGVQPTAPAIIELTPIEADAGPKVEFVGIGAVLKARGDALVIGEVIAGGGAQAAGLVPGDEVLRIDGTPVTELGFAGSIQRIRGPEGSQVMLRVRKAGQTGEADIPVPRKKIGT</sequence>
<feature type="domain" description="PDZ" evidence="2">
    <location>
        <begin position="526"/>
        <end position="613"/>
    </location>
</feature>
<feature type="compositionally biased region" description="Low complexity" evidence="1">
    <location>
        <begin position="16"/>
        <end position="49"/>
    </location>
</feature>
<dbReference type="STRING" id="394096.DB31_3739"/>
<accession>A0A085W4L2</accession>
<dbReference type="Gene3D" id="2.60.40.1120">
    <property type="entry name" value="Carboxypeptidase-like, regulatory domain"/>
    <property type="match status" value="3"/>
</dbReference>
<dbReference type="Pfam" id="PF17820">
    <property type="entry name" value="PDZ_6"/>
    <property type="match status" value="1"/>
</dbReference>
<gene>
    <name evidence="3" type="ORF">DB31_3739</name>
</gene>
<dbReference type="SUPFAM" id="SSF50156">
    <property type="entry name" value="PDZ domain-like"/>
    <property type="match status" value="1"/>
</dbReference>
<evidence type="ECO:0000313" key="4">
    <source>
        <dbReference type="Proteomes" id="UP000028725"/>
    </source>
</evidence>
<dbReference type="InterPro" id="IPR041489">
    <property type="entry name" value="PDZ_6"/>
</dbReference>
<organism evidence="3 4">
    <name type="scientific">Hyalangium minutum</name>
    <dbReference type="NCBI Taxonomy" id="394096"/>
    <lineage>
        <taxon>Bacteria</taxon>
        <taxon>Pseudomonadati</taxon>
        <taxon>Myxococcota</taxon>
        <taxon>Myxococcia</taxon>
        <taxon>Myxococcales</taxon>
        <taxon>Cystobacterineae</taxon>
        <taxon>Archangiaceae</taxon>
        <taxon>Hyalangium</taxon>
    </lineage>
</organism>
<dbReference type="Pfam" id="PF13620">
    <property type="entry name" value="CarboxypepD_reg"/>
    <property type="match status" value="3"/>
</dbReference>
<name>A0A085W4L2_9BACT</name>
<dbReference type="SUPFAM" id="SSF49464">
    <property type="entry name" value="Carboxypeptidase regulatory domain-like"/>
    <property type="match status" value="3"/>
</dbReference>
<evidence type="ECO:0000259" key="2">
    <source>
        <dbReference type="PROSITE" id="PS50106"/>
    </source>
</evidence>
<dbReference type="SMART" id="SM00228">
    <property type="entry name" value="PDZ"/>
    <property type="match status" value="1"/>
</dbReference>
<dbReference type="PROSITE" id="PS50106">
    <property type="entry name" value="PDZ"/>
    <property type="match status" value="1"/>
</dbReference>
<dbReference type="Proteomes" id="UP000028725">
    <property type="component" value="Unassembled WGS sequence"/>
</dbReference>
<dbReference type="InterPro" id="IPR001478">
    <property type="entry name" value="PDZ"/>
</dbReference>
<dbReference type="InterPro" id="IPR036034">
    <property type="entry name" value="PDZ_sf"/>
</dbReference>
<keyword evidence="4" id="KW-1185">Reference proteome</keyword>
<reference evidence="3 4" key="1">
    <citation type="submission" date="2014-04" db="EMBL/GenBank/DDBJ databases">
        <title>Genome assembly of Hyalangium minutum DSM 14724.</title>
        <authorList>
            <person name="Sharma G."/>
            <person name="Subramanian S."/>
        </authorList>
    </citation>
    <scope>NUCLEOTIDE SEQUENCE [LARGE SCALE GENOMIC DNA]</scope>
    <source>
        <strain evidence="3 4">DSM 14724</strain>
    </source>
</reference>
<evidence type="ECO:0000256" key="1">
    <source>
        <dbReference type="SAM" id="MobiDB-lite"/>
    </source>
</evidence>
<feature type="region of interest" description="Disordered" evidence="1">
    <location>
        <begin position="16"/>
        <end position="62"/>
    </location>
</feature>
<evidence type="ECO:0000313" key="3">
    <source>
        <dbReference type="EMBL" id="KFE62625.1"/>
    </source>
</evidence>